<accession>A0A7G9B725</accession>
<sequence length="155" mass="17148">MIFAKNLNQVMAERAIKQIDIVKQLHVAKGTVSAWCTGQNIPRTDKLSELLQLLHVELSDLLLEKPQKDDQKAELLLSFDALSPDAQKEVLAFIAFKKAQEPPKPVCRSRSAGKRIPFPQGYDVPIVARGGPVGQISPDAARILELKAKETDEEP</sequence>
<evidence type="ECO:0000259" key="1">
    <source>
        <dbReference type="PROSITE" id="PS50943"/>
    </source>
</evidence>
<dbReference type="EMBL" id="CP060490">
    <property type="protein sequence ID" value="QNL45356.1"/>
    <property type="molecule type" value="Genomic_DNA"/>
</dbReference>
<evidence type="ECO:0000313" key="2">
    <source>
        <dbReference type="EMBL" id="QNL45356.1"/>
    </source>
</evidence>
<dbReference type="Gene3D" id="1.10.260.40">
    <property type="entry name" value="lambda repressor-like DNA-binding domains"/>
    <property type="match status" value="1"/>
</dbReference>
<dbReference type="SMART" id="SM00530">
    <property type="entry name" value="HTH_XRE"/>
    <property type="match status" value="1"/>
</dbReference>
<dbReference type="InterPro" id="IPR001387">
    <property type="entry name" value="Cro/C1-type_HTH"/>
</dbReference>
<dbReference type="CDD" id="cd00093">
    <property type="entry name" value="HTH_XRE"/>
    <property type="match status" value="1"/>
</dbReference>
<dbReference type="KEGG" id="ohi:H8790_04895"/>
<dbReference type="RefSeq" id="WP_187333809.1">
    <property type="nucleotide sequence ID" value="NZ_CP060490.1"/>
</dbReference>
<keyword evidence="3" id="KW-1185">Reference proteome</keyword>
<organism evidence="2 3">
    <name type="scientific">Oscillibacter hominis</name>
    <dbReference type="NCBI Taxonomy" id="2763056"/>
    <lineage>
        <taxon>Bacteria</taxon>
        <taxon>Bacillati</taxon>
        <taxon>Bacillota</taxon>
        <taxon>Clostridia</taxon>
        <taxon>Eubacteriales</taxon>
        <taxon>Oscillospiraceae</taxon>
        <taxon>Oscillibacter</taxon>
    </lineage>
</organism>
<dbReference type="Pfam" id="PF13443">
    <property type="entry name" value="HTH_26"/>
    <property type="match status" value="1"/>
</dbReference>
<feature type="domain" description="HTH cro/C1-type" evidence="1">
    <location>
        <begin position="7"/>
        <end position="61"/>
    </location>
</feature>
<protein>
    <submittedName>
        <fullName evidence="2">Helix-turn-helix domain-containing protein</fullName>
    </submittedName>
</protein>
<dbReference type="AlphaFoldDB" id="A0A7G9B725"/>
<proteinExistence type="predicted"/>
<dbReference type="PROSITE" id="PS50943">
    <property type="entry name" value="HTH_CROC1"/>
    <property type="match status" value="1"/>
</dbReference>
<evidence type="ECO:0000313" key="3">
    <source>
        <dbReference type="Proteomes" id="UP000515960"/>
    </source>
</evidence>
<gene>
    <name evidence="2" type="ORF">H8790_04895</name>
</gene>
<dbReference type="SUPFAM" id="SSF47413">
    <property type="entry name" value="lambda repressor-like DNA-binding domains"/>
    <property type="match status" value="1"/>
</dbReference>
<name>A0A7G9B725_9FIRM</name>
<dbReference type="Proteomes" id="UP000515960">
    <property type="component" value="Chromosome"/>
</dbReference>
<dbReference type="GO" id="GO:0003677">
    <property type="term" value="F:DNA binding"/>
    <property type="evidence" value="ECO:0007669"/>
    <property type="project" value="InterPro"/>
</dbReference>
<dbReference type="InterPro" id="IPR010982">
    <property type="entry name" value="Lambda_DNA-bd_dom_sf"/>
</dbReference>
<reference evidence="2 3" key="1">
    <citation type="submission" date="2020-08" db="EMBL/GenBank/DDBJ databases">
        <authorList>
            <person name="Liu C."/>
            <person name="Sun Q."/>
        </authorList>
    </citation>
    <scope>NUCLEOTIDE SEQUENCE [LARGE SCALE GENOMIC DNA]</scope>
    <source>
        <strain evidence="2 3">NSJ-62</strain>
    </source>
</reference>